<reference evidence="2" key="1">
    <citation type="submission" date="2019-04" db="EMBL/GenBank/DDBJ databases">
        <title>Evolution of Biomass-Degrading Anaerobic Consortia Revealed by Metagenomics.</title>
        <authorList>
            <person name="Peng X."/>
        </authorList>
    </citation>
    <scope>NUCLEOTIDE SEQUENCE</scope>
    <source>
        <strain evidence="2">SIG551</strain>
    </source>
</reference>
<evidence type="ECO:0000313" key="3">
    <source>
        <dbReference type="Proteomes" id="UP000754750"/>
    </source>
</evidence>
<evidence type="ECO:0000256" key="1">
    <source>
        <dbReference type="SAM" id="MobiDB-lite"/>
    </source>
</evidence>
<gene>
    <name evidence="2" type="ORF">E7512_01085</name>
</gene>
<organism evidence="2 3">
    <name type="scientific">Faecalispora sporosphaeroides</name>
    <dbReference type="NCBI Taxonomy" id="1549"/>
    <lineage>
        <taxon>Bacteria</taxon>
        <taxon>Bacillati</taxon>
        <taxon>Bacillota</taxon>
        <taxon>Clostridia</taxon>
        <taxon>Eubacteriales</taxon>
        <taxon>Oscillospiraceae</taxon>
        <taxon>Faecalispora</taxon>
    </lineage>
</organism>
<dbReference type="EMBL" id="SVNY01000001">
    <property type="protein sequence ID" value="MBE6832174.1"/>
    <property type="molecule type" value="Genomic_DNA"/>
</dbReference>
<name>A0A928KQA5_9FIRM</name>
<proteinExistence type="predicted"/>
<feature type="region of interest" description="Disordered" evidence="1">
    <location>
        <begin position="58"/>
        <end position="107"/>
    </location>
</feature>
<accession>A0A928KQA5</accession>
<sequence length="107" mass="12339">MKSFEKIVRPLQTKILQCGCPANNWLDKRCVSDHAAGNNRIGPFGGLKMKRERQIMDNNKNRMKDRPKSKPELRKMKPRENADVGMINGKKTGQHDAEFEKTKEGMR</sequence>
<dbReference type="Proteomes" id="UP000754750">
    <property type="component" value="Unassembled WGS sequence"/>
</dbReference>
<comment type="caution">
    <text evidence="2">The sequence shown here is derived from an EMBL/GenBank/DDBJ whole genome shotgun (WGS) entry which is preliminary data.</text>
</comment>
<feature type="compositionally biased region" description="Basic and acidic residues" evidence="1">
    <location>
        <begin position="58"/>
        <end position="82"/>
    </location>
</feature>
<dbReference type="AlphaFoldDB" id="A0A928KQA5"/>
<dbReference type="RefSeq" id="WP_326839985.1">
    <property type="nucleotide sequence ID" value="NZ_SVNY01000001.1"/>
</dbReference>
<feature type="compositionally biased region" description="Basic and acidic residues" evidence="1">
    <location>
        <begin position="93"/>
        <end position="107"/>
    </location>
</feature>
<protein>
    <submittedName>
        <fullName evidence="2">Uncharacterized protein</fullName>
    </submittedName>
</protein>
<evidence type="ECO:0000313" key="2">
    <source>
        <dbReference type="EMBL" id="MBE6832174.1"/>
    </source>
</evidence>